<dbReference type="EMBL" id="JAUSQZ010000001">
    <property type="protein sequence ID" value="MDP9829522.1"/>
    <property type="molecule type" value="Genomic_DNA"/>
</dbReference>
<organism evidence="13 14">
    <name type="scientific">Kineosporia succinea</name>
    <dbReference type="NCBI Taxonomy" id="84632"/>
    <lineage>
        <taxon>Bacteria</taxon>
        <taxon>Bacillati</taxon>
        <taxon>Actinomycetota</taxon>
        <taxon>Actinomycetes</taxon>
        <taxon>Kineosporiales</taxon>
        <taxon>Kineosporiaceae</taxon>
        <taxon>Kineosporia</taxon>
    </lineage>
</organism>
<dbReference type="InterPro" id="IPR036704">
    <property type="entry name" value="RraA/RraA-like_sf"/>
</dbReference>
<dbReference type="CDD" id="cd16841">
    <property type="entry name" value="RraA_family"/>
    <property type="match status" value="1"/>
</dbReference>
<dbReference type="SUPFAM" id="SSF89562">
    <property type="entry name" value="RraA-like"/>
    <property type="match status" value="1"/>
</dbReference>
<comment type="cofactor">
    <cofactor evidence="2">
        <name>a divalent metal cation</name>
        <dbReference type="ChEBI" id="CHEBI:60240"/>
    </cofactor>
</comment>
<keyword evidence="13" id="KW-0456">Lyase</keyword>
<comment type="catalytic activity">
    <reaction evidence="1">
        <text>4-hydroxy-4-methyl-2-oxoglutarate = 2 pyruvate</text>
        <dbReference type="Rhea" id="RHEA:22748"/>
        <dbReference type="ChEBI" id="CHEBI:15361"/>
        <dbReference type="ChEBI" id="CHEBI:58276"/>
        <dbReference type="EC" id="4.1.3.17"/>
    </reaction>
</comment>
<comment type="similarity">
    <text evidence="3">Belongs to the class II aldolase/RraA-like family.</text>
</comment>
<evidence type="ECO:0000256" key="8">
    <source>
        <dbReference type="ARBA" id="ARBA00025046"/>
    </source>
</evidence>
<evidence type="ECO:0000256" key="1">
    <source>
        <dbReference type="ARBA" id="ARBA00001342"/>
    </source>
</evidence>
<reference evidence="13 14" key="1">
    <citation type="submission" date="2023-07" db="EMBL/GenBank/DDBJ databases">
        <title>Sequencing the genomes of 1000 actinobacteria strains.</title>
        <authorList>
            <person name="Klenk H.-P."/>
        </authorList>
    </citation>
    <scope>NUCLEOTIDE SEQUENCE [LARGE SCALE GENOMIC DNA]</scope>
    <source>
        <strain evidence="13 14">DSM 44388</strain>
    </source>
</reference>
<evidence type="ECO:0000256" key="10">
    <source>
        <dbReference type="ARBA" id="ARBA00030169"/>
    </source>
</evidence>
<comment type="subunit">
    <text evidence="4">Homotrimer.</text>
</comment>
<dbReference type="PANTHER" id="PTHR33254:SF4">
    <property type="entry name" value="4-HYDROXY-4-METHYL-2-OXOGLUTARATE ALDOLASE 3-RELATED"/>
    <property type="match status" value="1"/>
</dbReference>
<evidence type="ECO:0000256" key="4">
    <source>
        <dbReference type="ARBA" id="ARBA00011233"/>
    </source>
</evidence>
<dbReference type="RefSeq" id="WP_307247773.1">
    <property type="nucleotide sequence ID" value="NZ_JAUSQZ010000001.1"/>
</dbReference>
<dbReference type="EC" id="4.1.1.112" evidence="6"/>
<evidence type="ECO:0000256" key="5">
    <source>
        <dbReference type="ARBA" id="ARBA00012213"/>
    </source>
</evidence>
<gene>
    <name evidence="13" type="ORF">J2S57_005271</name>
</gene>
<comment type="caution">
    <text evidence="13">The sequence shown here is derived from an EMBL/GenBank/DDBJ whole genome shotgun (WGS) entry which is preliminary data.</text>
</comment>
<evidence type="ECO:0000256" key="2">
    <source>
        <dbReference type="ARBA" id="ARBA00001968"/>
    </source>
</evidence>
<dbReference type="Proteomes" id="UP001235712">
    <property type="component" value="Unassembled WGS sequence"/>
</dbReference>
<sequence length="207" mass="21832">MSGVYEELAALGVATVYEAAGRQGLVDVELEQLLAGTSVAGPARIAACAQDDNWAVHQVMPSVRPGEVLVLAMPEPRPVALVGDLLLTQAKVAGAVGVMVDASVRDVDAVRHLGLPVWARWRRVRGAAKDSPGEVDVAVTVGGQRIEPGDAVLMDADGACVVPAARIDEVLVAARARAAREATLRTRYENGEFSYDLNGLREKEGRS</sequence>
<comment type="catalytic activity">
    <reaction evidence="12">
        <text>oxaloacetate + H(+) = pyruvate + CO2</text>
        <dbReference type="Rhea" id="RHEA:15641"/>
        <dbReference type="ChEBI" id="CHEBI:15361"/>
        <dbReference type="ChEBI" id="CHEBI:15378"/>
        <dbReference type="ChEBI" id="CHEBI:16452"/>
        <dbReference type="ChEBI" id="CHEBI:16526"/>
        <dbReference type="EC" id="4.1.1.112"/>
    </reaction>
</comment>
<dbReference type="PANTHER" id="PTHR33254">
    <property type="entry name" value="4-HYDROXY-4-METHYL-2-OXOGLUTARATE ALDOLASE 3-RELATED"/>
    <property type="match status" value="1"/>
</dbReference>
<dbReference type="InterPro" id="IPR005493">
    <property type="entry name" value="RraA/RraA-like"/>
</dbReference>
<evidence type="ECO:0000313" key="14">
    <source>
        <dbReference type="Proteomes" id="UP001235712"/>
    </source>
</evidence>
<evidence type="ECO:0000256" key="6">
    <source>
        <dbReference type="ARBA" id="ARBA00012947"/>
    </source>
</evidence>
<dbReference type="GO" id="GO:0047443">
    <property type="term" value="F:4-hydroxy-4-methyl-2-oxoglutarate aldolase activity"/>
    <property type="evidence" value="ECO:0007669"/>
    <property type="project" value="UniProtKB-EC"/>
</dbReference>
<proteinExistence type="inferred from homology"/>
<dbReference type="Pfam" id="PF03737">
    <property type="entry name" value="RraA-like"/>
    <property type="match status" value="1"/>
</dbReference>
<comment type="function">
    <text evidence="8">Catalyzes the aldol cleavage of 4-hydroxy-4-methyl-2-oxoglutarate (HMG) into 2 molecules of pyruvate. Also contains a secondary oxaloacetate (OAA) decarboxylase activity due to the common pyruvate enolate transition state formed following C-C bond cleavage in the retro-aldol and decarboxylation reactions.</text>
</comment>
<keyword evidence="14" id="KW-1185">Reference proteome</keyword>
<evidence type="ECO:0000256" key="12">
    <source>
        <dbReference type="ARBA" id="ARBA00047973"/>
    </source>
</evidence>
<dbReference type="Gene3D" id="3.50.30.40">
    <property type="entry name" value="Ribonuclease E inhibitor RraA/RraA-like"/>
    <property type="match status" value="1"/>
</dbReference>
<evidence type="ECO:0000313" key="13">
    <source>
        <dbReference type="EMBL" id="MDP9829522.1"/>
    </source>
</evidence>
<evidence type="ECO:0000256" key="9">
    <source>
        <dbReference type="ARBA" id="ARBA00029596"/>
    </source>
</evidence>
<protein>
    <recommendedName>
        <fullName evidence="7">Putative 4-hydroxy-4-methyl-2-oxoglutarate aldolase</fullName>
        <ecNumber evidence="6">4.1.1.112</ecNumber>
        <ecNumber evidence="5">4.1.3.17</ecNumber>
    </recommendedName>
    <alternativeName>
        <fullName evidence="11">Oxaloacetate decarboxylase</fullName>
    </alternativeName>
    <alternativeName>
        <fullName evidence="9">Regulator of ribonuclease activity homolog</fullName>
    </alternativeName>
    <alternativeName>
        <fullName evidence="10">RraA-like protein</fullName>
    </alternativeName>
</protein>
<evidence type="ECO:0000256" key="7">
    <source>
        <dbReference type="ARBA" id="ARBA00016549"/>
    </source>
</evidence>
<dbReference type="EC" id="4.1.3.17" evidence="5"/>
<accession>A0ABT9PA01</accession>
<name>A0ABT9PA01_9ACTN</name>
<evidence type="ECO:0000256" key="3">
    <source>
        <dbReference type="ARBA" id="ARBA00008621"/>
    </source>
</evidence>
<evidence type="ECO:0000256" key="11">
    <source>
        <dbReference type="ARBA" id="ARBA00032305"/>
    </source>
</evidence>